<dbReference type="InterPro" id="IPR033031">
    <property type="entry name" value="Scc2/Nipped-B"/>
</dbReference>
<dbReference type="InterPro" id="IPR026003">
    <property type="entry name" value="Cohesin_HEAT"/>
</dbReference>
<dbReference type="InterPro" id="IPR024986">
    <property type="entry name" value="Nipped-B_C"/>
</dbReference>
<dbReference type="GO" id="GO:0034087">
    <property type="term" value="P:establishment of mitotic sister chromatid cohesion"/>
    <property type="evidence" value="ECO:0007669"/>
    <property type="project" value="TreeGrafter"/>
</dbReference>
<protein>
    <recommendedName>
        <fullName evidence="6">Sister chromatid cohesion protein</fullName>
    </recommendedName>
</protein>
<comment type="subcellular location">
    <subcellularLocation>
        <location evidence="1 6">Nucleus</location>
    </subcellularLocation>
</comment>
<feature type="region of interest" description="Disordered" evidence="7">
    <location>
        <begin position="194"/>
        <end position="216"/>
    </location>
</feature>
<dbReference type="SUPFAM" id="SSF48371">
    <property type="entry name" value="ARM repeat"/>
    <property type="match status" value="1"/>
</dbReference>
<keyword evidence="4 6" id="KW-0539">Nucleus</keyword>
<dbReference type="Proteomes" id="UP000192596">
    <property type="component" value="Unassembled WGS sequence"/>
</dbReference>
<organism evidence="9 10">
    <name type="scientific">Cryoendolithus antarcticus</name>
    <dbReference type="NCBI Taxonomy" id="1507870"/>
    <lineage>
        <taxon>Eukaryota</taxon>
        <taxon>Fungi</taxon>
        <taxon>Dikarya</taxon>
        <taxon>Ascomycota</taxon>
        <taxon>Pezizomycotina</taxon>
        <taxon>Dothideomycetes</taxon>
        <taxon>Dothideomycetidae</taxon>
        <taxon>Cladosporiales</taxon>
        <taxon>Cladosporiaceae</taxon>
        <taxon>Cryoendolithus</taxon>
    </lineage>
</organism>
<accession>A0A1V8SM00</accession>
<evidence type="ECO:0000256" key="5">
    <source>
        <dbReference type="ARBA" id="ARBA00023306"/>
    </source>
</evidence>
<reference evidence="10" key="1">
    <citation type="submission" date="2017-03" db="EMBL/GenBank/DDBJ databases">
        <title>Genomes of endolithic fungi from Antarctica.</title>
        <authorList>
            <person name="Coleine C."/>
            <person name="Masonjones S."/>
            <person name="Stajich J.E."/>
        </authorList>
    </citation>
    <scope>NUCLEOTIDE SEQUENCE [LARGE SCALE GENOMIC DNA]</scope>
    <source>
        <strain evidence="10">CCFEE 5527</strain>
    </source>
</reference>
<dbReference type="GO" id="GO:0061775">
    <property type="term" value="F:cohesin loader activity"/>
    <property type="evidence" value="ECO:0007669"/>
    <property type="project" value="InterPro"/>
</dbReference>
<dbReference type="STRING" id="1507870.A0A1V8SM00"/>
<dbReference type="GO" id="GO:0140588">
    <property type="term" value="P:chromatin looping"/>
    <property type="evidence" value="ECO:0007669"/>
    <property type="project" value="InterPro"/>
</dbReference>
<comment type="similarity">
    <text evidence="2 6">Belongs to the SCC2/Nipped-B family.</text>
</comment>
<evidence type="ECO:0000256" key="1">
    <source>
        <dbReference type="ARBA" id="ARBA00004123"/>
    </source>
</evidence>
<comment type="caution">
    <text evidence="9">The sequence shown here is derived from an EMBL/GenBank/DDBJ whole genome shotgun (WGS) entry which is preliminary data.</text>
</comment>
<feature type="compositionally biased region" description="Polar residues" evidence="7">
    <location>
        <begin position="1736"/>
        <end position="1754"/>
    </location>
</feature>
<dbReference type="EMBL" id="NAJO01000036">
    <property type="protein sequence ID" value="OQO00185.1"/>
    <property type="molecule type" value="Genomic_DNA"/>
</dbReference>
<feature type="compositionally biased region" description="Acidic residues" evidence="7">
    <location>
        <begin position="596"/>
        <end position="623"/>
    </location>
</feature>
<name>A0A1V8SM00_9PEZI</name>
<dbReference type="Pfam" id="PF12765">
    <property type="entry name" value="Cohesin_HEAT"/>
    <property type="match status" value="1"/>
</dbReference>
<sequence length="1798" mass="196891">MADQDSHGRATNGVPLTRWQRTPTVREALPFTPFSSIIPFNPGILPAPLVASSQGPGIGLGNHQQVRQVLQELSAGATSAEHASERCQKTLRDVQQLLRPEHLIKHTFKTPRNLADPAKPPTKRASEYRPPKLSAFAQMALDQTVIPIRYLTPESPESKPKPLANDHATKQEVQSKLPTPGYDVKLPNGLRTPQAVQSVQQTAGAQRADHDKTTPYSTQQGKVLLRHDELTPAERAQYQYVDDSSVSMRPVARSGQRQQSDAALQSLQVLLDDVLEADEHLHSGGMESDMGGLLCIVDLADGPAVVMQPAAREKLDTAVLAVTKFNRLDEIAVDTLLRTQKLCHSSLSSAVNLDLQIDEPWSTDDIQDWTNNITEAASALLAARTLLRIMTAGREEQQLQSEELVGAILKLLNNAIEAGLVPIIEERSFLGERVRGGDKPRPNPKFETATQNRDALRVLLNSVTKTLRLLSTLLSKVDIDESALSSTVFMAKALIFAENATNDKDSVFGVQSVEGVRKSAMDILGRIFTKYTEQRQFVIDEVLLSLEKLPATKQSARQFRIPDMKPIQLVSALLMRLVQTSATRSSTALHLHSSTGDEEDNDEEDSEDEPEDEDAEAASDDDEIKVSPSKSRKIPGDLLTLVKPLHDAATTDASHIIRILTNRALTTSKNSDEPYRKLLDIFTEDFLQVLGSSDWPAAEVLLRMLLGQMLQIAQNPKNPQASRNLALELIGTMGSGILQLQIQARNASHSLATDGSNVTTRMVNTFERMEGGDLECSTLLAFDGPYRVVLEYIHARDGGSEAQLQTARGFHLVQWAHTLCGGREGSVDSERGDGPGGAKDLQGKLRSMIMNPQWLGSNHDFPAVPTATGRFAAILVTLNTTFCKAFTHVLSVLLNALADEHPTVKSRALKSVITILEKDPSVLDRNRTIMQHIFRCAEDKSALVRDSALRLIGKCTSLRPALDIIVYPQIIARSGDPQVGVRKTAIKMLKDIYLRNKGIDLRSTVANACISRLRDSEESVAELARSVMEEIWFAPYYAAQAQHEGGVQAKLRFQSQAALLVRTVDLGEDVSNLLVSLFRDLLAKSKSSADTAKVCKTLIEVLSDGIIDPSDVPGSPSQDLILETLAVFARSCPSFITASHLERLEPYTQNLATDDDLAVYRSVLTILRFTMPHVHTLRSDFLQKLQTSLMFSIQKLPKPEIAEVASCLWTIDGQLKNTAKLVNLVISALAGIRGMIGKPLGDDVKMVNRIGKLMNIVGQFGRACDFEAHIGTFRASQKLSSPNAKSVSELAIGILCAFTGPGQILAVREAALDAICAICLRWPSQYLRPEVTKAFDLVHKERIPSLEKIFLSGLEAFFAAQELPADRQEGKHGAATDREGLESTYIATDQDGASSALAQRFLKDILRLALASSDDLALTATKLIASIVQQGLPHPKECGPSLVALETSPNPTIAKLAFVEHRVMHQKHETTVEKEYMRAMQQAFAYQQSVAGSVNGYVGQPPASKLKLFWEVLKEGKLKVRQKFLNNICQKFDFEAADLKLQSGRSPHLDFVRFCCENLAFFEYDRTDDLLLLLAALDKTFAGNGTTVAQAIEQNVLQLNLDALTNGDAASQGLTNGAAHGPTSADTAQLQVYATSSQVLLVVQETRSFLQRVWNLQRMAKKVKGVAKENSKAPARSSNAPAMIESYLTRIEQIVAMPTTSAAQRAVCKQFVDVMTTDHDVKVPEEDELVSEFDDATTNSETASRRSPSVTPTANGRGKKRKSTGSTGTTPRKKARPSLTKSMSGSKALDEDEDGEWA</sequence>
<dbReference type="GO" id="GO:0090694">
    <property type="term" value="C:Scc2-Scc4 cohesin loading complex"/>
    <property type="evidence" value="ECO:0007669"/>
    <property type="project" value="TreeGrafter"/>
</dbReference>
<dbReference type="GO" id="GO:1990414">
    <property type="term" value="P:replication-born double-strand break repair via sister chromatid exchange"/>
    <property type="evidence" value="ECO:0007669"/>
    <property type="project" value="TreeGrafter"/>
</dbReference>
<dbReference type="Pfam" id="PF12830">
    <property type="entry name" value="Nipped-B_C"/>
    <property type="match status" value="1"/>
</dbReference>
<evidence type="ECO:0000313" key="9">
    <source>
        <dbReference type="EMBL" id="OQO00185.1"/>
    </source>
</evidence>
<feature type="region of interest" description="Disordered" evidence="7">
    <location>
        <begin position="152"/>
        <end position="180"/>
    </location>
</feature>
<dbReference type="FunCoup" id="A0A1V8SM00">
    <property type="interactions" value="385"/>
</dbReference>
<dbReference type="InParanoid" id="A0A1V8SM00"/>
<dbReference type="GO" id="GO:0071169">
    <property type="term" value="P:establishment of protein localization to chromatin"/>
    <property type="evidence" value="ECO:0007669"/>
    <property type="project" value="TreeGrafter"/>
</dbReference>
<feature type="compositionally biased region" description="Polar residues" evidence="7">
    <location>
        <begin position="194"/>
        <end position="204"/>
    </location>
</feature>
<evidence type="ECO:0000256" key="6">
    <source>
        <dbReference type="RuleBase" id="RU364107"/>
    </source>
</evidence>
<dbReference type="Gene3D" id="1.25.10.10">
    <property type="entry name" value="Leucine-rich Repeat Variant"/>
    <property type="match status" value="1"/>
</dbReference>
<evidence type="ECO:0000256" key="7">
    <source>
        <dbReference type="SAM" id="MobiDB-lite"/>
    </source>
</evidence>
<feature type="compositionally biased region" description="Acidic residues" evidence="7">
    <location>
        <begin position="1725"/>
        <end position="1735"/>
    </location>
</feature>
<dbReference type="PANTHER" id="PTHR21704:SF18">
    <property type="entry name" value="NIPPED-B-LIKE PROTEIN"/>
    <property type="match status" value="1"/>
</dbReference>
<dbReference type="PANTHER" id="PTHR21704">
    <property type="entry name" value="NIPPED-B-LIKE PROTEIN DELANGIN SCC2-RELATED"/>
    <property type="match status" value="1"/>
</dbReference>
<gene>
    <name evidence="9" type="ORF">B0A48_13972</name>
</gene>
<feature type="region of interest" description="Disordered" evidence="7">
    <location>
        <begin position="109"/>
        <end position="128"/>
    </location>
</feature>
<evidence type="ECO:0000256" key="3">
    <source>
        <dbReference type="ARBA" id="ARBA00022737"/>
    </source>
</evidence>
<evidence type="ECO:0000313" key="10">
    <source>
        <dbReference type="Proteomes" id="UP000192596"/>
    </source>
</evidence>
<proteinExistence type="inferred from homology"/>
<feature type="domain" description="Sister chromatid cohesion C-terminal" evidence="8">
    <location>
        <begin position="1394"/>
        <end position="1579"/>
    </location>
</feature>
<evidence type="ECO:0000259" key="8">
    <source>
        <dbReference type="Pfam" id="PF12830"/>
    </source>
</evidence>
<evidence type="ECO:0000256" key="2">
    <source>
        <dbReference type="ARBA" id="ARBA00009252"/>
    </source>
</evidence>
<dbReference type="InterPro" id="IPR011989">
    <property type="entry name" value="ARM-like"/>
</dbReference>
<dbReference type="InterPro" id="IPR016024">
    <property type="entry name" value="ARM-type_fold"/>
</dbReference>
<keyword evidence="5 6" id="KW-0131">Cell cycle</keyword>
<keyword evidence="3 6" id="KW-0677">Repeat</keyword>
<dbReference type="CDD" id="cd23958">
    <property type="entry name" value="SCC2"/>
    <property type="match status" value="1"/>
</dbReference>
<dbReference type="GO" id="GO:0003682">
    <property type="term" value="F:chromatin binding"/>
    <property type="evidence" value="ECO:0007669"/>
    <property type="project" value="TreeGrafter"/>
</dbReference>
<feature type="region of interest" description="Disordered" evidence="7">
    <location>
        <begin position="586"/>
        <end position="631"/>
    </location>
</feature>
<keyword evidence="10" id="KW-1185">Reference proteome</keyword>
<feature type="region of interest" description="Disordered" evidence="7">
    <location>
        <begin position="1723"/>
        <end position="1798"/>
    </location>
</feature>
<dbReference type="GO" id="GO:0010468">
    <property type="term" value="P:regulation of gene expression"/>
    <property type="evidence" value="ECO:0007669"/>
    <property type="project" value="InterPro"/>
</dbReference>
<dbReference type="OrthoDB" id="418242at2759"/>
<evidence type="ECO:0000256" key="4">
    <source>
        <dbReference type="ARBA" id="ARBA00023242"/>
    </source>
</evidence>